<dbReference type="SUPFAM" id="SSF56496">
    <property type="entry name" value="Fibrinogen C-terminal domain-like"/>
    <property type="match status" value="1"/>
</dbReference>
<evidence type="ECO:0000256" key="3">
    <source>
        <dbReference type="PROSITE-ProRule" id="PRU00059"/>
    </source>
</evidence>
<dbReference type="Pfam" id="PF00431">
    <property type="entry name" value="CUB"/>
    <property type="match status" value="4"/>
</dbReference>
<dbReference type="HOGENOM" id="CLU_436314_0_0_1"/>
<keyword evidence="1" id="KW-0677">Repeat</keyword>
<feature type="domain" description="CUB" evidence="4">
    <location>
        <begin position="172"/>
        <end position="275"/>
    </location>
</feature>
<dbReference type="SMART" id="SM00186">
    <property type="entry name" value="FBG"/>
    <property type="match status" value="1"/>
</dbReference>
<dbReference type="InterPro" id="IPR035914">
    <property type="entry name" value="Sperma_CUB_dom_sf"/>
</dbReference>
<reference evidence="5" key="1">
    <citation type="journal article" date="2012" name="Nature">
        <title>The oyster genome reveals stress adaptation and complexity of shell formation.</title>
        <authorList>
            <person name="Zhang G."/>
            <person name="Fang X."/>
            <person name="Guo X."/>
            <person name="Li L."/>
            <person name="Luo R."/>
            <person name="Xu F."/>
            <person name="Yang P."/>
            <person name="Zhang L."/>
            <person name="Wang X."/>
            <person name="Qi H."/>
            <person name="Xiong Z."/>
            <person name="Que H."/>
            <person name="Xie Y."/>
            <person name="Holland P.W."/>
            <person name="Paps J."/>
            <person name="Zhu Y."/>
            <person name="Wu F."/>
            <person name="Chen Y."/>
            <person name="Wang J."/>
            <person name="Peng C."/>
            <person name="Meng J."/>
            <person name="Yang L."/>
            <person name="Liu J."/>
            <person name="Wen B."/>
            <person name="Zhang N."/>
            <person name="Huang Z."/>
            <person name="Zhu Q."/>
            <person name="Feng Y."/>
            <person name="Mount A."/>
            <person name="Hedgecock D."/>
            <person name="Xu Z."/>
            <person name="Liu Y."/>
            <person name="Domazet-Loso T."/>
            <person name="Du Y."/>
            <person name="Sun X."/>
            <person name="Zhang S."/>
            <person name="Liu B."/>
            <person name="Cheng P."/>
            <person name="Jiang X."/>
            <person name="Li J."/>
            <person name="Fan D."/>
            <person name="Wang W."/>
            <person name="Fu W."/>
            <person name="Wang T."/>
            <person name="Wang B."/>
            <person name="Zhang J."/>
            <person name="Peng Z."/>
            <person name="Li Y."/>
            <person name="Li N."/>
            <person name="Wang J."/>
            <person name="Chen M."/>
            <person name="He Y."/>
            <person name="Tan F."/>
            <person name="Song X."/>
            <person name="Zheng Q."/>
            <person name="Huang R."/>
            <person name="Yang H."/>
            <person name="Du X."/>
            <person name="Chen L."/>
            <person name="Yang M."/>
            <person name="Gaffney P.M."/>
            <person name="Wang S."/>
            <person name="Luo L."/>
            <person name="She Z."/>
            <person name="Ming Y."/>
            <person name="Huang W."/>
            <person name="Zhang S."/>
            <person name="Huang B."/>
            <person name="Zhang Y."/>
            <person name="Qu T."/>
            <person name="Ni P."/>
            <person name="Miao G."/>
            <person name="Wang J."/>
            <person name="Wang Q."/>
            <person name="Steinberg C.E."/>
            <person name="Wang H."/>
            <person name="Li N."/>
            <person name="Qian L."/>
            <person name="Zhang G."/>
            <person name="Li Y."/>
            <person name="Yang H."/>
            <person name="Liu X."/>
            <person name="Wang J."/>
            <person name="Yin Y."/>
            <person name="Wang J."/>
        </authorList>
    </citation>
    <scope>NUCLEOTIDE SEQUENCE [LARGE SCALE GENOMIC DNA]</scope>
    <source>
        <strain evidence="5">05x7-T-G4-1.051#20</strain>
    </source>
</reference>
<dbReference type="Gene3D" id="2.60.120.290">
    <property type="entry name" value="Spermadhesin, CUB domain"/>
    <property type="match status" value="4"/>
</dbReference>
<dbReference type="InterPro" id="IPR002181">
    <property type="entry name" value="Fibrinogen_a/b/g_C_dom"/>
</dbReference>
<dbReference type="CDD" id="cd00041">
    <property type="entry name" value="CUB"/>
    <property type="match status" value="4"/>
</dbReference>
<keyword evidence="2 3" id="KW-1015">Disulfide bond</keyword>
<evidence type="ECO:0000313" key="5">
    <source>
        <dbReference type="EMBL" id="EKC33698.1"/>
    </source>
</evidence>
<dbReference type="EMBL" id="JH819141">
    <property type="protein sequence ID" value="EKC33698.1"/>
    <property type="molecule type" value="Genomic_DNA"/>
</dbReference>
<protein>
    <submittedName>
        <fullName evidence="5">Deleted in malignant brain tumors 1 protein</fullName>
    </submittedName>
</protein>
<dbReference type="AlphaFoldDB" id="K1QIU3"/>
<dbReference type="PANTHER" id="PTHR24251:SF50">
    <property type="entry name" value="ATTRACTIN-LIKE 1A"/>
    <property type="match status" value="1"/>
</dbReference>
<proteinExistence type="predicted"/>
<feature type="disulfide bond" evidence="3">
    <location>
        <begin position="172"/>
        <end position="199"/>
    </location>
</feature>
<evidence type="ECO:0000259" key="4">
    <source>
        <dbReference type="PROSITE" id="PS01180"/>
    </source>
</evidence>
<dbReference type="SUPFAM" id="SSF49854">
    <property type="entry name" value="Spermadhesin, CUB domain"/>
    <property type="match status" value="4"/>
</dbReference>
<feature type="domain" description="CUB" evidence="4">
    <location>
        <begin position="290"/>
        <end position="397"/>
    </location>
</feature>
<feature type="disulfide bond" evidence="3">
    <location>
        <begin position="290"/>
        <end position="317"/>
    </location>
</feature>
<dbReference type="SMART" id="SM00042">
    <property type="entry name" value="CUB"/>
    <property type="match status" value="4"/>
</dbReference>
<dbReference type="InterPro" id="IPR036056">
    <property type="entry name" value="Fibrinogen-like_C"/>
</dbReference>
<feature type="domain" description="CUB" evidence="4">
    <location>
        <begin position="58"/>
        <end position="165"/>
    </location>
</feature>
<comment type="caution">
    <text evidence="3">Lacks conserved residue(s) required for the propagation of feature annotation.</text>
</comment>
<dbReference type="InterPro" id="IPR000859">
    <property type="entry name" value="CUB_dom"/>
</dbReference>
<organism evidence="5">
    <name type="scientific">Magallana gigas</name>
    <name type="common">Pacific oyster</name>
    <name type="synonym">Crassostrea gigas</name>
    <dbReference type="NCBI Taxonomy" id="29159"/>
    <lineage>
        <taxon>Eukaryota</taxon>
        <taxon>Metazoa</taxon>
        <taxon>Spiralia</taxon>
        <taxon>Lophotrochozoa</taxon>
        <taxon>Mollusca</taxon>
        <taxon>Bivalvia</taxon>
        <taxon>Autobranchia</taxon>
        <taxon>Pteriomorphia</taxon>
        <taxon>Ostreida</taxon>
        <taxon>Ostreoidea</taxon>
        <taxon>Ostreidae</taxon>
        <taxon>Magallana</taxon>
    </lineage>
</organism>
<dbReference type="InParanoid" id="K1QIU3"/>
<feature type="disulfide bond" evidence="3">
    <location>
        <begin position="58"/>
        <end position="85"/>
    </location>
</feature>
<sequence length="627" mass="69306">MAGFGYFPQSAFYPVQTTMQSYAPTYDFATALKIQSSNNSNQAFQDAPKLESLPKCDCGKEISGKLHGKILSPNFPLTYPTDTLCTWKITVPEGYAVSLDFKVVEIERDYDMLYIYDTTTGDHIGRLTGHQNGYQLNSTSNKVTIFFSSDQYRGGPGFKIIFKAINLHPVVCGGTFNGKTSGEIVSPNFPNNYPLGITCTWKIVVAEGSVVKLYFQTVETEKTYDTITITDSYTNEFIDNKKGYTVTSTGNRVTVLFTADENDSEQGFKLLFSTITPPTPPTTVIPPVVCGGKITGKDKGRIMSPLYPKSYPIDVACTWELTVSEGKLIRVYSTFMSTEAGSDIITFLDPLSGSYITSVSGDKSDFSTVSIDNTLTIVFLSDAEITGDGFILNFEAFTPPTEPPTTLEDVCGGEITGQSRGNIHSPRFPSEYPLDINCTWVITVPEGKYMRLAFPILRTEENHDLIVLKTDDYLDEVSGHEDGLVLLPESNKVTIFFTSDSERPDTGFNMTFEAVEIKQADCFGSTTLPNPMNNMKFTTLDQDNDLRSGANCAIRTNAGWWHTSCANPNGLYLRGENSLGNQGVTYGPLRGVFNSMKPTQMMVRRVRMAEWFEPLQLNATGPFLKKA</sequence>
<dbReference type="Pfam" id="PF00147">
    <property type="entry name" value="Fibrinogen_C"/>
    <property type="match status" value="1"/>
</dbReference>
<evidence type="ECO:0000256" key="1">
    <source>
        <dbReference type="ARBA" id="ARBA00022737"/>
    </source>
</evidence>
<feature type="disulfide bond" evidence="3">
    <location>
        <begin position="411"/>
        <end position="438"/>
    </location>
</feature>
<gene>
    <name evidence="5" type="ORF">CGI_10020726</name>
</gene>
<feature type="domain" description="CUB" evidence="4">
    <location>
        <begin position="411"/>
        <end position="515"/>
    </location>
</feature>
<evidence type="ECO:0000256" key="2">
    <source>
        <dbReference type="ARBA" id="ARBA00023157"/>
    </source>
</evidence>
<name>K1QIU3_MAGGI</name>
<dbReference type="PROSITE" id="PS01180">
    <property type="entry name" value="CUB"/>
    <property type="match status" value="4"/>
</dbReference>
<dbReference type="Gene3D" id="4.10.530.10">
    <property type="entry name" value="Gamma-fibrinogen Carboxyl Terminal Fragment, domain 2"/>
    <property type="match status" value="1"/>
</dbReference>
<accession>K1QIU3</accession>
<dbReference type="PANTHER" id="PTHR24251">
    <property type="entry name" value="OVOCHYMASE-RELATED"/>
    <property type="match status" value="1"/>
</dbReference>